<evidence type="ECO:0000313" key="1">
    <source>
        <dbReference type="EMBL" id="BAU96193.1"/>
    </source>
</evidence>
<gene>
    <name evidence="1" type="ORF">N24_1931</name>
</gene>
<name>A0A160PSP6_9CORY</name>
<dbReference type="AlphaFoldDB" id="A0A160PSP6"/>
<sequence>MPQYTITITDEQKAVLKSLTNPHIAAAEHGAITAIEIHDDHDVVVYHVQPDGTLTYERLVEGFHYGWTRFDSEGFEIDADNNRVVDGLRDE</sequence>
<dbReference type="RefSeq" id="WP_096456510.1">
    <property type="nucleotide sequence ID" value="NZ_AP017369.1"/>
</dbReference>
<proteinExistence type="predicted"/>
<dbReference type="EMBL" id="AP017369">
    <property type="protein sequence ID" value="BAU96193.1"/>
    <property type="molecule type" value="Genomic_DNA"/>
</dbReference>
<keyword evidence="2" id="KW-1185">Reference proteome</keyword>
<evidence type="ECO:0000313" key="2">
    <source>
        <dbReference type="Proteomes" id="UP000218244"/>
    </source>
</evidence>
<dbReference type="Proteomes" id="UP000218244">
    <property type="component" value="Chromosome"/>
</dbReference>
<dbReference type="KEGG" id="csur:N24_1931"/>
<accession>A0A160PSP6</accession>
<organism evidence="1 2">
    <name type="scientific">Corynebacterium suranareeae</name>
    <dbReference type="NCBI Taxonomy" id="2506452"/>
    <lineage>
        <taxon>Bacteria</taxon>
        <taxon>Bacillati</taxon>
        <taxon>Actinomycetota</taxon>
        <taxon>Actinomycetes</taxon>
        <taxon>Mycobacteriales</taxon>
        <taxon>Corynebacteriaceae</taxon>
        <taxon>Corynebacterium</taxon>
    </lineage>
</organism>
<reference evidence="1 2" key="1">
    <citation type="submission" date="2016-02" db="EMBL/GenBank/DDBJ databases">
        <title>Corynebacterium glutamicum N24 whole genome sequencing project.</title>
        <authorList>
            <person name="Matsutani M."/>
            <person name="Nangtapong N."/>
            <person name="Yakushi T."/>
            <person name="Matsushita K."/>
        </authorList>
    </citation>
    <scope>NUCLEOTIDE SEQUENCE [LARGE SCALE GENOMIC DNA]</scope>
    <source>
        <strain evidence="1 2">N24</strain>
    </source>
</reference>
<protein>
    <submittedName>
        <fullName evidence="1">Uncharacterized protein</fullName>
    </submittedName>
</protein>